<organism evidence="2 3">
    <name type="scientific">Phytophthora kernoviae</name>
    <dbReference type="NCBI Taxonomy" id="325452"/>
    <lineage>
        <taxon>Eukaryota</taxon>
        <taxon>Sar</taxon>
        <taxon>Stramenopiles</taxon>
        <taxon>Oomycota</taxon>
        <taxon>Peronosporomycetes</taxon>
        <taxon>Peronosporales</taxon>
        <taxon>Peronosporaceae</taxon>
        <taxon>Phytophthora</taxon>
    </lineage>
</organism>
<dbReference type="OrthoDB" id="765884at2759"/>
<dbReference type="EMBL" id="MBDO02000259">
    <property type="protein sequence ID" value="RLN58497.1"/>
    <property type="molecule type" value="Genomic_DNA"/>
</dbReference>
<feature type="compositionally biased region" description="Acidic residues" evidence="1">
    <location>
        <begin position="50"/>
        <end position="59"/>
    </location>
</feature>
<dbReference type="Proteomes" id="UP000277300">
    <property type="component" value="Unassembled WGS sequence"/>
</dbReference>
<feature type="compositionally biased region" description="Acidic residues" evidence="1">
    <location>
        <begin position="82"/>
        <end position="96"/>
    </location>
</feature>
<evidence type="ECO:0000313" key="2">
    <source>
        <dbReference type="EMBL" id="RLN58497.1"/>
    </source>
</evidence>
<feature type="compositionally biased region" description="Polar residues" evidence="1">
    <location>
        <begin position="62"/>
        <end position="81"/>
    </location>
</feature>
<accession>A0A3F2RJM1</accession>
<feature type="compositionally biased region" description="Basic and acidic residues" evidence="1">
    <location>
        <begin position="117"/>
        <end position="132"/>
    </location>
</feature>
<gene>
    <name evidence="2" type="ORF">BBP00_00006973</name>
</gene>
<dbReference type="AlphaFoldDB" id="A0A3F2RJM1"/>
<feature type="region of interest" description="Disordered" evidence="1">
    <location>
        <begin position="155"/>
        <end position="195"/>
    </location>
</feature>
<proteinExistence type="predicted"/>
<feature type="region of interest" description="Disordered" evidence="1">
    <location>
        <begin position="1"/>
        <end position="135"/>
    </location>
</feature>
<evidence type="ECO:0000313" key="3">
    <source>
        <dbReference type="Proteomes" id="UP000277300"/>
    </source>
</evidence>
<feature type="compositionally biased region" description="Polar residues" evidence="1">
    <location>
        <begin position="23"/>
        <end position="41"/>
    </location>
</feature>
<evidence type="ECO:0000256" key="1">
    <source>
        <dbReference type="SAM" id="MobiDB-lite"/>
    </source>
</evidence>
<name>A0A3F2RJM1_9STRA</name>
<protein>
    <submittedName>
        <fullName evidence="2">Uncharacterized protein</fullName>
    </submittedName>
</protein>
<sequence length="195" mass="21738">MVKLVEYPDSSEDEEQDVDTRSDGSQWSSFGEIPSDSNDSFSYRMRSPDSEQDDSDEDYAPSQASLSSLEMSNSPTSSVDTSDLEFPSDMEEDEPQETQTPLFQVFSAANLDATGTEESHDNQEETESKKEGGQSMFYTWGDLKAAFEDNPFKRRSVGEKEVNIGAAESEEAEDTSTESPTEQETGNQEECTRYT</sequence>
<reference evidence="2 3" key="1">
    <citation type="submission" date="2018-07" db="EMBL/GenBank/DDBJ databases">
        <title>Genome sequencing of oomycete isolates from Chile give support for New Zealand origin for Phytophthora kernoviae and make available the first Nothophytophthora sp. genome.</title>
        <authorList>
            <person name="Studholme D.J."/>
            <person name="Sanfuentes E."/>
            <person name="Panda P."/>
            <person name="Hill R."/>
            <person name="Sambles C."/>
            <person name="Grant M."/>
            <person name="Williams N.M."/>
            <person name="Mcdougal R.L."/>
        </authorList>
    </citation>
    <scope>NUCLEOTIDE SEQUENCE [LARGE SCALE GENOMIC DNA]</scope>
    <source>
        <strain evidence="2">Chile6</strain>
    </source>
</reference>
<comment type="caution">
    <text evidence="2">The sequence shown here is derived from an EMBL/GenBank/DDBJ whole genome shotgun (WGS) entry which is preliminary data.</text>
</comment>